<name>A0A6A6FPX6_9PEZI</name>
<dbReference type="GO" id="GO:0005743">
    <property type="term" value="C:mitochondrial inner membrane"/>
    <property type="evidence" value="ECO:0007669"/>
    <property type="project" value="UniProtKB-SubCell"/>
</dbReference>
<evidence type="ECO:0000256" key="9">
    <source>
        <dbReference type="ARBA" id="ARBA00023315"/>
    </source>
</evidence>
<keyword evidence="5" id="KW-0999">Mitochondrion inner membrane</keyword>
<keyword evidence="6" id="KW-0443">Lipid metabolism</keyword>
<comment type="catalytic activity">
    <reaction evidence="11">
        <text>1'-[1,2-diacyl-sn-glycero-3-phospho],3'-[1-acyl-sn-glycero-3-phospho]-glycerol + a 1,2-diacyl-sn-glycero-3-phosphocholine = a cardiolipin + a 1-acyl-sn-glycero-3-phosphocholine</text>
        <dbReference type="Rhea" id="RHEA:33731"/>
        <dbReference type="ChEBI" id="CHEBI:57643"/>
        <dbReference type="ChEBI" id="CHEBI:58168"/>
        <dbReference type="ChEBI" id="CHEBI:62237"/>
        <dbReference type="ChEBI" id="CHEBI:64743"/>
    </reaction>
    <physiologicalReaction direction="left-to-right" evidence="11">
        <dbReference type="Rhea" id="RHEA:33732"/>
    </physiologicalReaction>
    <physiologicalReaction direction="right-to-left" evidence="11">
        <dbReference type="Rhea" id="RHEA:33733"/>
    </physiologicalReaction>
</comment>
<evidence type="ECO:0000259" key="14">
    <source>
        <dbReference type="SMART" id="SM00563"/>
    </source>
</evidence>
<evidence type="ECO:0000256" key="8">
    <source>
        <dbReference type="ARBA" id="ARBA00023136"/>
    </source>
</evidence>
<dbReference type="SMART" id="SM00563">
    <property type="entry name" value="PlsC"/>
    <property type="match status" value="1"/>
</dbReference>
<evidence type="ECO:0000256" key="5">
    <source>
        <dbReference type="ARBA" id="ARBA00022792"/>
    </source>
</evidence>
<evidence type="ECO:0000256" key="6">
    <source>
        <dbReference type="ARBA" id="ARBA00023098"/>
    </source>
</evidence>
<evidence type="ECO:0000256" key="4">
    <source>
        <dbReference type="ARBA" id="ARBA00022787"/>
    </source>
</evidence>
<keyword evidence="8" id="KW-0472">Membrane</keyword>
<comment type="subcellular location">
    <subcellularLocation>
        <location evidence="1">Mitochondrion inner membrane</location>
        <topology evidence="1">Peripheral membrane protein</topology>
        <orientation evidence="1">Intermembrane side</orientation>
    </subcellularLocation>
    <subcellularLocation>
        <location evidence="10">Mitochondrion outer membrane</location>
        <topology evidence="10">Peripheral membrane protein</topology>
        <orientation evidence="10">Intermembrane side</orientation>
    </subcellularLocation>
</comment>
<dbReference type="GO" id="GO:0035965">
    <property type="term" value="P:cardiolipin acyl-chain remodeling"/>
    <property type="evidence" value="ECO:0007669"/>
    <property type="project" value="TreeGrafter"/>
</dbReference>
<dbReference type="InterPro" id="IPR000872">
    <property type="entry name" value="Tafazzin"/>
</dbReference>
<dbReference type="PANTHER" id="PTHR12497">
    <property type="entry name" value="TAZ PROTEIN TAFAZZIN"/>
    <property type="match status" value="1"/>
</dbReference>
<dbReference type="GO" id="GO:0005741">
    <property type="term" value="C:mitochondrial outer membrane"/>
    <property type="evidence" value="ECO:0007669"/>
    <property type="project" value="UniProtKB-SubCell"/>
</dbReference>
<proteinExistence type="inferred from homology"/>
<dbReference type="PRINTS" id="PR00979">
    <property type="entry name" value="TAFAZZIN"/>
</dbReference>
<accession>A0A6A6FPX6</accession>
<evidence type="ECO:0000256" key="1">
    <source>
        <dbReference type="ARBA" id="ARBA00004137"/>
    </source>
</evidence>
<dbReference type="AlphaFoldDB" id="A0A6A6FPX6"/>
<evidence type="ECO:0000256" key="10">
    <source>
        <dbReference type="ARBA" id="ARBA00024323"/>
    </source>
</evidence>
<keyword evidence="3" id="KW-0808">Transferase</keyword>
<evidence type="ECO:0000256" key="11">
    <source>
        <dbReference type="ARBA" id="ARBA00047906"/>
    </source>
</evidence>
<sequence length="402" mass="46295">MADDHYEEHRCPYQPSLPWRITSSATIGTVGFLCRSFLFGLNRTEVHGLDRFLEVLDDREDERGRVRGLITVSNHTSVLDDPLIWGVLPFRYHWTPNNMRWSMGSYDICFKSGLLSAFFSYGNTLPTHRSAHSTFGGLFQPTMTETIKLLSDPHRMKKGHVAHIEDDSLTAPSSTQAVPTTDPFTSGQLSYTYSTTGTDSFPSPSAFPWRRYSWVHIFPEGMIHQHPARVMRYFKWGVARLVLESEPCPDVVPIWIDGPQEVMDNERTWPRFLPRIGKDVKVAFGEMVDREKILEPFRERWRKLKEKRRVGKGRKEDEVEKLGVVEDEELRYGKEAQQLRIEVTLAIRDEVLKVRRQFGLPDEDPKRSSADSYREEGVYGRDGFGDIHGVKQLPDGSTTKDM</sequence>
<evidence type="ECO:0000313" key="15">
    <source>
        <dbReference type="EMBL" id="KAF2215429.1"/>
    </source>
</evidence>
<feature type="compositionally biased region" description="Basic and acidic residues" evidence="13">
    <location>
        <begin position="363"/>
        <end position="389"/>
    </location>
</feature>
<dbReference type="GO" id="GO:0047184">
    <property type="term" value="F:1-acylglycerophosphocholine O-acyltransferase activity"/>
    <property type="evidence" value="ECO:0007669"/>
    <property type="project" value="TreeGrafter"/>
</dbReference>
<evidence type="ECO:0000256" key="12">
    <source>
        <dbReference type="RuleBase" id="RU365062"/>
    </source>
</evidence>
<dbReference type="Proteomes" id="UP000799539">
    <property type="component" value="Unassembled WGS sequence"/>
</dbReference>
<evidence type="ECO:0000256" key="2">
    <source>
        <dbReference type="ARBA" id="ARBA00010524"/>
    </source>
</evidence>
<evidence type="ECO:0000256" key="7">
    <source>
        <dbReference type="ARBA" id="ARBA00023128"/>
    </source>
</evidence>
<protein>
    <recommendedName>
        <fullName evidence="12">Tafazzin family protein</fullName>
    </recommendedName>
</protein>
<dbReference type="SUPFAM" id="SSF69593">
    <property type="entry name" value="Glycerol-3-phosphate (1)-acyltransferase"/>
    <property type="match status" value="1"/>
</dbReference>
<feature type="domain" description="Phospholipid/glycerol acyltransferase" evidence="14">
    <location>
        <begin position="69"/>
        <end position="259"/>
    </location>
</feature>
<dbReference type="GO" id="GO:0007007">
    <property type="term" value="P:inner mitochondrial membrane organization"/>
    <property type="evidence" value="ECO:0007669"/>
    <property type="project" value="TreeGrafter"/>
</dbReference>
<dbReference type="EMBL" id="ML992666">
    <property type="protein sequence ID" value="KAF2215429.1"/>
    <property type="molecule type" value="Genomic_DNA"/>
</dbReference>
<keyword evidence="16" id="KW-1185">Reference proteome</keyword>
<dbReference type="InterPro" id="IPR002123">
    <property type="entry name" value="Plipid/glycerol_acylTrfase"/>
</dbReference>
<dbReference type="OrthoDB" id="193467at2759"/>
<reference evidence="15" key="1">
    <citation type="journal article" date="2020" name="Stud. Mycol.">
        <title>101 Dothideomycetes genomes: a test case for predicting lifestyles and emergence of pathogens.</title>
        <authorList>
            <person name="Haridas S."/>
            <person name="Albert R."/>
            <person name="Binder M."/>
            <person name="Bloem J."/>
            <person name="Labutti K."/>
            <person name="Salamov A."/>
            <person name="Andreopoulos B."/>
            <person name="Baker S."/>
            <person name="Barry K."/>
            <person name="Bills G."/>
            <person name="Bluhm B."/>
            <person name="Cannon C."/>
            <person name="Castanera R."/>
            <person name="Culley D."/>
            <person name="Daum C."/>
            <person name="Ezra D."/>
            <person name="Gonzalez J."/>
            <person name="Henrissat B."/>
            <person name="Kuo A."/>
            <person name="Liang C."/>
            <person name="Lipzen A."/>
            <person name="Lutzoni F."/>
            <person name="Magnuson J."/>
            <person name="Mondo S."/>
            <person name="Nolan M."/>
            <person name="Ohm R."/>
            <person name="Pangilinan J."/>
            <person name="Park H.-J."/>
            <person name="Ramirez L."/>
            <person name="Alfaro M."/>
            <person name="Sun H."/>
            <person name="Tritt A."/>
            <person name="Yoshinaga Y."/>
            <person name="Zwiers L.-H."/>
            <person name="Turgeon B."/>
            <person name="Goodwin S."/>
            <person name="Spatafora J."/>
            <person name="Crous P."/>
            <person name="Grigoriev I."/>
        </authorList>
    </citation>
    <scope>NUCLEOTIDE SEQUENCE</scope>
    <source>
        <strain evidence="15">SCOH1-5</strain>
    </source>
</reference>
<evidence type="ECO:0000313" key="16">
    <source>
        <dbReference type="Proteomes" id="UP000799539"/>
    </source>
</evidence>
<keyword evidence="7" id="KW-0496">Mitochondrion</keyword>
<dbReference type="CDD" id="cd07989">
    <property type="entry name" value="LPLAT_AGPAT-like"/>
    <property type="match status" value="1"/>
</dbReference>
<dbReference type="PANTHER" id="PTHR12497:SF0">
    <property type="entry name" value="TAFAZZIN"/>
    <property type="match status" value="1"/>
</dbReference>
<keyword evidence="4" id="KW-1000">Mitochondrion outer membrane</keyword>
<comment type="similarity">
    <text evidence="2 12">Belongs to the taffazin family.</text>
</comment>
<gene>
    <name evidence="15" type="ORF">CERZMDRAFT_35470</name>
</gene>
<keyword evidence="9" id="KW-0012">Acyltransferase</keyword>
<feature type="region of interest" description="Disordered" evidence="13">
    <location>
        <begin position="360"/>
        <end position="402"/>
    </location>
</feature>
<evidence type="ECO:0000256" key="13">
    <source>
        <dbReference type="SAM" id="MobiDB-lite"/>
    </source>
</evidence>
<organism evidence="15 16">
    <name type="scientific">Cercospora zeae-maydis SCOH1-5</name>
    <dbReference type="NCBI Taxonomy" id="717836"/>
    <lineage>
        <taxon>Eukaryota</taxon>
        <taxon>Fungi</taxon>
        <taxon>Dikarya</taxon>
        <taxon>Ascomycota</taxon>
        <taxon>Pezizomycotina</taxon>
        <taxon>Dothideomycetes</taxon>
        <taxon>Dothideomycetidae</taxon>
        <taxon>Mycosphaerellales</taxon>
        <taxon>Mycosphaerellaceae</taxon>
        <taxon>Cercospora</taxon>
    </lineage>
</organism>
<evidence type="ECO:0000256" key="3">
    <source>
        <dbReference type="ARBA" id="ARBA00022679"/>
    </source>
</evidence>